<feature type="transmembrane region" description="Helical" evidence="8">
    <location>
        <begin position="37"/>
        <end position="66"/>
    </location>
</feature>
<evidence type="ECO:0000256" key="7">
    <source>
        <dbReference type="ARBA" id="ARBA00023136"/>
    </source>
</evidence>
<dbReference type="CDD" id="cd18544">
    <property type="entry name" value="ABC_6TM_TmrA_like"/>
    <property type="match status" value="1"/>
</dbReference>
<dbReference type="Gene3D" id="3.40.50.300">
    <property type="entry name" value="P-loop containing nucleotide triphosphate hydrolases"/>
    <property type="match status" value="1"/>
</dbReference>
<dbReference type="InterPro" id="IPR036640">
    <property type="entry name" value="ABC1_TM_sf"/>
</dbReference>
<dbReference type="PANTHER" id="PTHR24221">
    <property type="entry name" value="ATP-BINDING CASSETTE SUB-FAMILY B"/>
    <property type="match status" value="1"/>
</dbReference>
<sequence>MVVYPDQEKSHNKYSRNDNDWRLFLRLVPYARRNRELLALSMCLLVPIAVANSVQPLLIGQVISLIREEPSTYEFLKNRSLWEGLNILQGLFLATIIVRLSLTGLQGYLVQKLGQKITAAIREDLFHHVTSLAVRFFERTPVGKLITRLINDVESLGDVFATGAIGIVSDLFSMLMIIGLMFSIQWQLACLLLLILLPITSVIIYFQQQYRRANYKAREELSKLNSQLQENIVGINVVQLFRREKFNAELFRATNNIYVKEVDDTIWYDSAVSATLEWISLIAIAGVLWVGGLLLLGQNITFGILSAFILYAQQLFDPLRNFAEKFTVIQAGFTAIERVNDILDEPIEIRDQTNPHFSILDTQFGYIDEIIRDLENQDFTTPPDLGEIRFENVWFAYKDDDYVIKNLHFTIHPGEKIALVGPTGAGKSSIIRLLCRLYEPTQGRILIDGIDLREIPQSELRRYMAVILQEAFLFAGDVKSNITLGDSYTFEEIEKAAAKTNVADFIRQLPQGYETQLRERGKNISSGQKQLLAFARAAIRNPQILVLDEATASLDVGTEALIQQALNQLLIKRTAIIIAHRLSTIRNVDRIFVLNRGEVIEHGTHEQLLGQGGLYATLHNLQMLGI</sequence>
<dbReference type="GO" id="GO:0034040">
    <property type="term" value="F:ATPase-coupled lipid transmembrane transporter activity"/>
    <property type="evidence" value="ECO:0007669"/>
    <property type="project" value="TreeGrafter"/>
</dbReference>
<dbReference type="InterPro" id="IPR039421">
    <property type="entry name" value="Type_1_exporter"/>
</dbReference>
<dbReference type="Pfam" id="PF00664">
    <property type="entry name" value="ABC_membrane"/>
    <property type="match status" value="1"/>
</dbReference>
<dbReference type="Pfam" id="PF00005">
    <property type="entry name" value="ABC_tran"/>
    <property type="match status" value="1"/>
</dbReference>
<evidence type="ECO:0000313" key="12">
    <source>
        <dbReference type="Proteomes" id="UP000001511"/>
    </source>
</evidence>
<dbReference type="InterPro" id="IPR003593">
    <property type="entry name" value="AAA+_ATPase"/>
</dbReference>
<dbReference type="InterPro" id="IPR017871">
    <property type="entry name" value="ABC_transporter-like_CS"/>
</dbReference>
<evidence type="ECO:0000256" key="1">
    <source>
        <dbReference type="ARBA" id="ARBA00004651"/>
    </source>
</evidence>
<dbReference type="KEGG" id="naz:Aazo_3035"/>
<dbReference type="Proteomes" id="UP000001511">
    <property type="component" value="Chromosome"/>
</dbReference>
<name>D7E1D5_NOSA0</name>
<dbReference type="HOGENOM" id="CLU_000604_84_4_3"/>
<feature type="transmembrane region" description="Helical" evidence="8">
    <location>
        <begin position="159"/>
        <end position="180"/>
    </location>
</feature>
<evidence type="ECO:0000259" key="10">
    <source>
        <dbReference type="PROSITE" id="PS50929"/>
    </source>
</evidence>
<protein>
    <submittedName>
        <fullName evidence="11">ABC transporter related protein</fullName>
    </submittedName>
</protein>
<evidence type="ECO:0000259" key="9">
    <source>
        <dbReference type="PROSITE" id="PS50893"/>
    </source>
</evidence>
<evidence type="ECO:0000256" key="3">
    <source>
        <dbReference type="ARBA" id="ARBA00022692"/>
    </source>
</evidence>
<keyword evidence="4" id="KW-0547">Nucleotide-binding</keyword>
<dbReference type="GO" id="GO:0140359">
    <property type="term" value="F:ABC-type transporter activity"/>
    <property type="evidence" value="ECO:0007669"/>
    <property type="project" value="InterPro"/>
</dbReference>
<evidence type="ECO:0000256" key="2">
    <source>
        <dbReference type="ARBA" id="ARBA00022448"/>
    </source>
</evidence>
<dbReference type="eggNOG" id="COG1132">
    <property type="taxonomic scope" value="Bacteria"/>
</dbReference>
<feature type="transmembrane region" description="Helical" evidence="8">
    <location>
        <begin position="278"/>
        <end position="311"/>
    </location>
</feature>
<dbReference type="PROSITE" id="PS00211">
    <property type="entry name" value="ABC_TRANSPORTER_1"/>
    <property type="match status" value="1"/>
</dbReference>
<evidence type="ECO:0000256" key="6">
    <source>
        <dbReference type="ARBA" id="ARBA00022989"/>
    </source>
</evidence>
<comment type="subcellular location">
    <subcellularLocation>
        <location evidence="1">Cell membrane</location>
        <topology evidence="1">Multi-pass membrane protein</topology>
    </subcellularLocation>
</comment>
<dbReference type="GO" id="GO:0005886">
    <property type="term" value="C:plasma membrane"/>
    <property type="evidence" value="ECO:0007669"/>
    <property type="project" value="UniProtKB-SubCell"/>
</dbReference>
<accession>D7E1D5</accession>
<dbReference type="PROSITE" id="PS50929">
    <property type="entry name" value="ABC_TM1F"/>
    <property type="match status" value="1"/>
</dbReference>
<keyword evidence="2" id="KW-0813">Transport</keyword>
<evidence type="ECO:0000256" key="8">
    <source>
        <dbReference type="SAM" id="Phobius"/>
    </source>
</evidence>
<keyword evidence="7 8" id="KW-0472">Membrane</keyword>
<dbReference type="Gene3D" id="1.20.1560.10">
    <property type="entry name" value="ABC transporter type 1, transmembrane domain"/>
    <property type="match status" value="1"/>
</dbReference>
<keyword evidence="6 8" id="KW-1133">Transmembrane helix</keyword>
<dbReference type="CDD" id="cd03254">
    <property type="entry name" value="ABCC_Glucan_exporter_like"/>
    <property type="match status" value="1"/>
</dbReference>
<proteinExistence type="predicted"/>
<dbReference type="RefSeq" id="WP_013191827.1">
    <property type="nucleotide sequence ID" value="NC_014248.1"/>
</dbReference>
<dbReference type="GO" id="GO:0016887">
    <property type="term" value="F:ATP hydrolysis activity"/>
    <property type="evidence" value="ECO:0007669"/>
    <property type="project" value="InterPro"/>
</dbReference>
<evidence type="ECO:0000256" key="4">
    <source>
        <dbReference type="ARBA" id="ARBA00022741"/>
    </source>
</evidence>
<dbReference type="PROSITE" id="PS50893">
    <property type="entry name" value="ABC_TRANSPORTER_2"/>
    <property type="match status" value="1"/>
</dbReference>
<gene>
    <name evidence="11" type="ordered locus">Aazo_3035</name>
</gene>
<feature type="transmembrane region" description="Helical" evidence="8">
    <location>
        <begin position="186"/>
        <end position="206"/>
    </location>
</feature>
<feature type="domain" description="ABC transmembrane type-1" evidence="10">
    <location>
        <begin position="39"/>
        <end position="331"/>
    </location>
</feature>
<dbReference type="PANTHER" id="PTHR24221:SF589">
    <property type="entry name" value="ABC TRANSPORTER"/>
    <property type="match status" value="1"/>
</dbReference>
<evidence type="ECO:0000313" key="11">
    <source>
        <dbReference type="EMBL" id="ADI64812.1"/>
    </source>
</evidence>
<dbReference type="STRING" id="551115.Aazo_3035"/>
<evidence type="ECO:0000256" key="5">
    <source>
        <dbReference type="ARBA" id="ARBA00022840"/>
    </source>
</evidence>
<dbReference type="EMBL" id="CP002059">
    <property type="protein sequence ID" value="ADI64812.1"/>
    <property type="molecule type" value="Genomic_DNA"/>
</dbReference>
<dbReference type="AlphaFoldDB" id="D7E1D5"/>
<dbReference type="SUPFAM" id="SSF52540">
    <property type="entry name" value="P-loop containing nucleoside triphosphate hydrolases"/>
    <property type="match status" value="1"/>
</dbReference>
<keyword evidence="12" id="KW-1185">Reference proteome</keyword>
<dbReference type="InterPro" id="IPR011527">
    <property type="entry name" value="ABC1_TM_dom"/>
</dbReference>
<feature type="domain" description="ABC transporter" evidence="9">
    <location>
        <begin position="388"/>
        <end position="621"/>
    </location>
</feature>
<dbReference type="OrthoDB" id="544620at2"/>
<reference evidence="11 12" key="1">
    <citation type="journal article" date="2010" name="PLoS ONE">
        <title>Genome erosion in a nitrogen-fixing vertically transmitted endosymbiotic multicellular cyanobacterium.</title>
        <authorList>
            <person name="Ran L."/>
            <person name="Larsson J."/>
            <person name="Vigil-Stenman T."/>
            <person name="Nylander J.A."/>
            <person name="Ininbergs K."/>
            <person name="Zheng W.W."/>
            <person name="Lapidus A."/>
            <person name="Lowry S."/>
            <person name="Haselkorn R."/>
            <person name="Bergman B."/>
        </authorList>
    </citation>
    <scope>NUCLEOTIDE SEQUENCE [LARGE SCALE GENOMIC DNA]</scope>
    <source>
        <strain evidence="11 12">0708</strain>
    </source>
</reference>
<dbReference type="InterPro" id="IPR027417">
    <property type="entry name" value="P-loop_NTPase"/>
</dbReference>
<dbReference type="GO" id="GO:0005524">
    <property type="term" value="F:ATP binding"/>
    <property type="evidence" value="ECO:0007669"/>
    <property type="project" value="UniProtKB-KW"/>
</dbReference>
<feature type="transmembrane region" description="Helical" evidence="8">
    <location>
        <begin position="86"/>
        <end position="110"/>
    </location>
</feature>
<dbReference type="InterPro" id="IPR003439">
    <property type="entry name" value="ABC_transporter-like_ATP-bd"/>
</dbReference>
<dbReference type="FunFam" id="3.40.50.300:FF:000287">
    <property type="entry name" value="Multidrug ABC transporter ATP-binding protein"/>
    <property type="match status" value="1"/>
</dbReference>
<dbReference type="SMART" id="SM00382">
    <property type="entry name" value="AAA"/>
    <property type="match status" value="1"/>
</dbReference>
<organism evidence="11 12">
    <name type="scientific">Nostoc azollae (strain 0708)</name>
    <name type="common">Anabaena azollae (strain 0708)</name>
    <dbReference type="NCBI Taxonomy" id="551115"/>
    <lineage>
        <taxon>Bacteria</taxon>
        <taxon>Bacillati</taxon>
        <taxon>Cyanobacteriota</taxon>
        <taxon>Cyanophyceae</taxon>
        <taxon>Nostocales</taxon>
        <taxon>Nostocaceae</taxon>
        <taxon>Trichormus</taxon>
    </lineage>
</organism>
<dbReference type="SUPFAM" id="SSF90123">
    <property type="entry name" value="ABC transporter transmembrane region"/>
    <property type="match status" value="1"/>
</dbReference>
<keyword evidence="3 8" id="KW-0812">Transmembrane</keyword>
<keyword evidence="5" id="KW-0067">ATP-binding</keyword>